<dbReference type="RefSeq" id="WP_138191244.1">
    <property type="nucleotide sequence ID" value="NZ_VCIW01000001.1"/>
</dbReference>
<organism evidence="9 10">
    <name type="scientific">Paenibacillus antri</name>
    <dbReference type="NCBI Taxonomy" id="2582848"/>
    <lineage>
        <taxon>Bacteria</taxon>
        <taxon>Bacillati</taxon>
        <taxon>Bacillota</taxon>
        <taxon>Bacilli</taxon>
        <taxon>Bacillales</taxon>
        <taxon>Paenibacillaceae</taxon>
        <taxon>Paenibacillus</taxon>
    </lineage>
</organism>
<dbReference type="EMBL" id="VCIW01000001">
    <property type="protein sequence ID" value="TLS53786.1"/>
    <property type="molecule type" value="Genomic_DNA"/>
</dbReference>
<feature type="transmembrane region" description="Helical" evidence="8">
    <location>
        <begin position="37"/>
        <end position="59"/>
    </location>
</feature>
<gene>
    <name evidence="9" type="ORF">FE782_00025</name>
</gene>
<sequence>MNEKLHPYHTAILIYMIQSGITIFSLPRTIAETYGTNGWVMVFAYAGLATIGIYLISVVHRKGGGESVFNIVESRLPTFATIPLYAALVLLWCLLAGLVCKQYIMILQMVAFPTTSPLAIHSMFGFLLYLLLVKSIYSISKTTTVFFYLSITMMFLLLFHIGDISLVRLTPYVLQGGTWDWRTILDIYAAFLGYELALFLIPYAGERRGFIKGVYAANAFVTFVYFSTTFVALGFFGVTMVKTMKYPILDLLAYVEFPFVERIENVLYSLFLFKILLTALMYLWAALETAKRIVPRANPKWLTVFLIGANLALAVPPTTLQEVEDWLRIGFETETLIALALPLLLIALLPLRKRRSTGGGSG</sequence>
<comment type="subcellular location">
    <subcellularLocation>
        <location evidence="1">Membrane</location>
        <topology evidence="1">Multi-pass membrane protein</topology>
    </subcellularLocation>
</comment>
<feature type="transmembrane region" description="Helical" evidence="8">
    <location>
        <begin position="145"/>
        <end position="167"/>
    </location>
</feature>
<evidence type="ECO:0000256" key="2">
    <source>
        <dbReference type="ARBA" id="ARBA00007998"/>
    </source>
</evidence>
<accession>A0A5R9GH63</accession>
<evidence type="ECO:0000256" key="4">
    <source>
        <dbReference type="ARBA" id="ARBA00022544"/>
    </source>
</evidence>
<feature type="transmembrane region" description="Helical" evidence="8">
    <location>
        <begin position="79"/>
        <end position="104"/>
    </location>
</feature>
<keyword evidence="6 8" id="KW-1133">Transmembrane helix</keyword>
<evidence type="ECO:0000256" key="1">
    <source>
        <dbReference type="ARBA" id="ARBA00004141"/>
    </source>
</evidence>
<keyword evidence="4" id="KW-0309">Germination</keyword>
<dbReference type="PANTHER" id="PTHR34975">
    <property type="entry name" value="SPORE GERMINATION PROTEIN A2"/>
    <property type="match status" value="1"/>
</dbReference>
<evidence type="ECO:0000256" key="3">
    <source>
        <dbReference type="ARBA" id="ARBA00022448"/>
    </source>
</evidence>
<feature type="transmembrane region" description="Helical" evidence="8">
    <location>
        <begin position="12"/>
        <end position="31"/>
    </location>
</feature>
<dbReference type="Pfam" id="PF03845">
    <property type="entry name" value="Spore_permease"/>
    <property type="match status" value="1"/>
</dbReference>
<dbReference type="AlphaFoldDB" id="A0A5R9GH63"/>
<dbReference type="InterPro" id="IPR004761">
    <property type="entry name" value="Spore_GerAB"/>
</dbReference>
<feature type="transmembrane region" description="Helical" evidence="8">
    <location>
        <begin position="187"/>
        <end position="205"/>
    </location>
</feature>
<keyword evidence="7 8" id="KW-0472">Membrane</keyword>
<evidence type="ECO:0000256" key="7">
    <source>
        <dbReference type="ARBA" id="ARBA00023136"/>
    </source>
</evidence>
<name>A0A5R9GH63_9BACL</name>
<feature type="transmembrane region" description="Helical" evidence="8">
    <location>
        <begin position="299"/>
        <end position="315"/>
    </location>
</feature>
<dbReference type="Proteomes" id="UP000309676">
    <property type="component" value="Unassembled WGS sequence"/>
</dbReference>
<evidence type="ECO:0000256" key="8">
    <source>
        <dbReference type="SAM" id="Phobius"/>
    </source>
</evidence>
<feature type="transmembrane region" description="Helical" evidence="8">
    <location>
        <begin position="266"/>
        <end position="287"/>
    </location>
</feature>
<dbReference type="GO" id="GO:0009847">
    <property type="term" value="P:spore germination"/>
    <property type="evidence" value="ECO:0007669"/>
    <property type="project" value="InterPro"/>
</dbReference>
<evidence type="ECO:0000313" key="10">
    <source>
        <dbReference type="Proteomes" id="UP000309676"/>
    </source>
</evidence>
<keyword evidence="5 8" id="KW-0812">Transmembrane</keyword>
<evidence type="ECO:0000256" key="5">
    <source>
        <dbReference type="ARBA" id="ARBA00022692"/>
    </source>
</evidence>
<keyword evidence="3" id="KW-0813">Transport</keyword>
<comment type="similarity">
    <text evidence="2">Belongs to the amino acid-polyamine-organocation (APC) superfamily. Spore germination protein (SGP) (TC 2.A.3.9) family.</text>
</comment>
<dbReference type="PANTHER" id="PTHR34975:SF2">
    <property type="entry name" value="SPORE GERMINATION PROTEIN A2"/>
    <property type="match status" value="1"/>
</dbReference>
<feature type="transmembrane region" description="Helical" evidence="8">
    <location>
        <begin position="110"/>
        <end position="133"/>
    </location>
</feature>
<dbReference type="GO" id="GO:0016020">
    <property type="term" value="C:membrane"/>
    <property type="evidence" value="ECO:0007669"/>
    <property type="project" value="UniProtKB-SubCell"/>
</dbReference>
<comment type="caution">
    <text evidence="9">The sequence shown here is derived from an EMBL/GenBank/DDBJ whole genome shotgun (WGS) entry which is preliminary data.</text>
</comment>
<dbReference type="OrthoDB" id="2957438at2"/>
<keyword evidence="10" id="KW-1185">Reference proteome</keyword>
<feature type="transmembrane region" description="Helical" evidence="8">
    <location>
        <begin position="217"/>
        <end position="241"/>
    </location>
</feature>
<evidence type="ECO:0000256" key="6">
    <source>
        <dbReference type="ARBA" id="ARBA00022989"/>
    </source>
</evidence>
<evidence type="ECO:0000313" key="9">
    <source>
        <dbReference type="EMBL" id="TLS53786.1"/>
    </source>
</evidence>
<feature type="transmembrane region" description="Helical" evidence="8">
    <location>
        <begin position="335"/>
        <end position="351"/>
    </location>
</feature>
<reference evidence="9 10" key="1">
    <citation type="submission" date="2019-05" db="EMBL/GenBank/DDBJ databases">
        <authorList>
            <person name="Narsing Rao M.P."/>
            <person name="Li W.J."/>
        </authorList>
    </citation>
    <scope>NUCLEOTIDE SEQUENCE [LARGE SCALE GENOMIC DNA]</scope>
    <source>
        <strain evidence="9 10">SYSU_K30003</strain>
    </source>
</reference>
<proteinExistence type="inferred from homology"/>
<protein>
    <submittedName>
        <fullName evidence="9">Spore gernimation protein</fullName>
    </submittedName>
</protein>